<dbReference type="EC" id="3.1.1.31" evidence="5 7"/>
<sequence>MTSEPVVLVHATKQLLSDASAARLITALADAQAARGEAHVVLTGGTMGSAILASVAASAARDAVAWDRLHVWWGDERFLPAGDPERNETQNRDALLDAVPLDPAKVHAVPGPDGPDGDDVAAAAARYAAELAAAAGDGAPSPTFDVLLLGVGPDAHVASLFPGHPDQLTAGVAAAPVHDSPKPPPTRVTLTFEALARAERTWFIVAGADKSHAVAVSVAGAAPSESSAAQVKGRQETLWLLDTDAASELG</sequence>
<keyword evidence="7 9" id="KW-0378">Hydrolase</keyword>
<name>A0AAU7JT27_9MICO</name>
<dbReference type="InterPro" id="IPR039104">
    <property type="entry name" value="6PGL"/>
</dbReference>
<gene>
    <name evidence="7 9" type="primary">pgl</name>
    <name evidence="9" type="ORF">ABEG17_18595</name>
</gene>
<proteinExistence type="inferred from homology"/>
<dbReference type="EMBL" id="CP157483">
    <property type="protein sequence ID" value="XBO43547.1"/>
    <property type="molecule type" value="Genomic_DNA"/>
</dbReference>
<dbReference type="PANTHER" id="PTHR11054">
    <property type="entry name" value="6-PHOSPHOGLUCONOLACTONASE"/>
    <property type="match status" value="1"/>
</dbReference>
<evidence type="ECO:0000256" key="2">
    <source>
        <dbReference type="ARBA" id="ARBA00002681"/>
    </source>
</evidence>
<dbReference type="GO" id="GO:0006098">
    <property type="term" value="P:pentose-phosphate shunt"/>
    <property type="evidence" value="ECO:0007669"/>
    <property type="project" value="InterPro"/>
</dbReference>
<accession>A0AAU7JT27</accession>
<dbReference type="RefSeq" id="WP_406830988.1">
    <property type="nucleotide sequence ID" value="NZ_CP157483.1"/>
</dbReference>
<dbReference type="InterPro" id="IPR006148">
    <property type="entry name" value="Glc/Gal-6P_isomerase"/>
</dbReference>
<evidence type="ECO:0000256" key="4">
    <source>
        <dbReference type="ARBA" id="ARBA00010662"/>
    </source>
</evidence>
<protein>
    <recommendedName>
        <fullName evidence="6 7">6-phosphogluconolactonase</fullName>
        <shortName evidence="7">6PGL</shortName>
        <ecNumber evidence="5 7">3.1.1.31</ecNumber>
    </recommendedName>
</protein>
<reference evidence="9" key="1">
    <citation type="submission" date="2024-05" db="EMBL/GenBank/DDBJ databases">
        <authorList>
            <person name="Kim S."/>
            <person name="Heo J."/>
            <person name="Choi H."/>
            <person name="Choi Y."/>
            <person name="Kwon S.-W."/>
            <person name="Kim Y."/>
        </authorList>
    </citation>
    <scope>NUCLEOTIDE SEQUENCE</scope>
    <source>
        <strain evidence="9">KACC 23699</strain>
    </source>
</reference>
<comment type="function">
    <text evidence="2 7">Hydrolysis of 6-phosphogluconolactone to 6-phosphogluconate.</text>
</comment>
<dbReference type="Pfam" id="PF01182">
    <property type="entry name" value="Glucosamine_iso"/>
    <property type="match status" value="1"/>
</dbReference>
<evidence type="ECO:0000256" key="5">
    <source>
        <dbReference type="ARBA" id="ARBA00013198"/>
    </source>
</evidence>
<comment type="catalytic activity">
    <reaction evidence="1 7">
        <text>6-phospho-D-glucono-1,5-lactone + H2O = 6-phospho-D-gluconate + H(+)</text>
        <dbReference type="Rhea" id="RHEA:12556"/>
        <dbReference type="ChEBI" id="CHEBI:15377"/>
        <dbReference type="ChEBI" id="CHEBI:15378"/>
        <dbReference type="ChEBI" id="CHEBI:57955"/>
        <dbReference type="ChEBI" id="CHEBI:58759"/>
        <dbReference type="EC" id="3.1.1.31"/>
    </reaction>
</comment>
<dbReference type="GO" id="GO:0017057">
    <property type="term" value="F:6-phosphogluconolactonase activity"/>
    <property type="evidence" value="ECO:0007669"/>
    <property type="project" value="UniProtKB-UniRule"/>
</dbReference>
<dbReference type="AlphaFoldDB" id="A0AAU7JT27"/>
<comment type="similarity">
    <text evidence="4 7">Belongs to the glucosamine/galactosamine-6-phosphate isomerase family. 6-phosphogluconolactonase subfamily.</text>
</comment>
<dbReference type="NCBIfam" id="TIGR01198">
    <property type="entry name" value="pgl"/>
    <property type="match status" value="1"/>
</dbReference>
<dbReference type="InterPro" id="IPR037171">
    <property type="entry name" value="NagB/RpiA_transferase-like"/>
</dbReference>
<dbReference type="GO" id="GO:0005975">
    <property type="term" value="P:carbohydrate metabolic process"/>
    <property type="evidence" value="ECO:0007669"/>
    <property type="project" value="UniProtKB-UniRule"/>
</dbReference>
<dbReference type="InterPro" id="IPR005900">
    <property type="entry name" value="6-phosphogluconolactonase_DevB"/>
</dbReference>
<evidence type="ECO:0000313" key="9">
    <source>
        <dbReference type="EMBL" id="XBO43547.1"/>
    </source>
</evidence>
<evidence type="ECO:0000256" key="7">
    <source>
        <dbReference type="RuleBase" id="RU365095"/>
    </source>
</evidence>
<dbReference type="PANTHER" id="PTHR11054:SF0">
    <property type="entry name" value="6-PHOSPHOGLUCONOLACTONASE"/>
    <property type="match status" value="1"/>
</dbReference>
<organism evidence="9">
    <name type="scientific">Pedococcus sp. KACC 23699</name>
    <dbReference type="NCBI Taxonomy" id="3149228"/>
    <lineage>
        <taxon>Bacteria</taxon>
        <taxon>Bacillati</taxon>
        <taxon>Actinomycetota</taxon>
        <taxon>Actinomycetes</taxon>
        <taxon>Micrococcales</taxon>
        <taxon>Intrasporangiaceae</taxon>
        <taxon>Pedococcus</taxon>
    </lineage>
</organism>
<evidence type="ECO:0000256" key="1">
    <source>
        <dbReference type="ARBA" id="ARBA00000832"/>
    </source>
</evidence>
<dbReference type="CDD" id="cd01400">
    <property type="entry name" value="6PGL"/>
    <property type="match status" value="1"/>
</dbReference>
<evidence type="ECO:0000256" key="6">
    <source>
        <dbReference type="ARBA" id="ARBA00020337"/>
    </source>
</evidence>
<comment type="pathway">
    <text evidence="3 7">Carbohydrate degradation; pentose phosphate pathway; D-ribulose 5-phosphate from D-glucose 6-phosphate (oxidative stage): step 2/3.</text>
</comment>
<evidence type="ECO:0000259" key="8">
    <source>
        <dbReference type="Pfam" id="PF01182"/>
    </source>
</evidence>
<dbReference type="Gene3D" id="3.40.50.1360">
    <property type="match status" value="1"/>
</dbReference>
<dbReference type="SUPFAM" id="SSF100950">
    <property type="entry name" value="NagB/RpiA/CoA transferase-like"/>
    <property type="match status" value="1"/>
</dbReference>
<evidence type="ECO:0000256" key="3">
    <source>
        <dbReference type="ARBA" id="ARBA00004961"/>
    </source>
</evidence>
<feature type="domain" description="Glucosamine/galactosamine-6-phosphate isomerase" evidence="8">
    <location>
        <begin position="12"/>
        <end position="239"/>
    </location>
</feature>